<reference evidence="11 12" key="1">
    <citation type="submission" date="2018-04" db="EMBL/GenBank/DDBJ databases">
        <authorList>
            <person name="Go L.Y."/>
            <person name="Mitchell J.A."/>
        </authorList>
    </citation>
    <scope>NUCLEOTIDE SEQUENCE [LARGE SCALE GENOMIC DNA]</scope>
    <source>
        <strain evidence="11">ULC066bin1</strain>
    </source>
</reference>
<dbReference type="GO" id="GO:0016779">
    <property type="term" value="F:nucleotidyltransferase activity"/>
    <property type="evidence" value="ECO:0007669"/>
    <property type="project" value="UniProtKB-KW"/>
</dbReference>
<keyword evidence="4" id="KW-0548">Nucleotidyltransferase</keyword>
<keyword evidence="7" id="KW-0067">ATP-binding</keyword>
<protein>
    <submittedName>
        <fullName evidence="11">Nucleotidyltransferase</fullName>
    </submittedName>
</protein>
<keyword evidence="5" id="KW-0479">Metal-binding</keyword>
<dbReference type="Proteomes" id="UP000249467">
    <property type="component" value="Unassembled WGS sequence"/>
</dbReference>
<evidence type="ECO:0000256" key="1">
    <source>
        <dbReference type="ARBA" id="ARBA00001946"/>
    </source>
</evidence>
<evidence type="ECO:0000259" key="10">
    <source>
        <dbReference type="Pfam" id="PF01909"/>
    </source>
</evidence>
<dbReference type="InterPro" id="IPR052038">
    <property type="entry name" value="Type-VII_TA_antitoxin"/>
</dbReference>
<keyword evidence="8" id="KW-0460">Magnesium</keyword>
<dbReference type="InterPro" id="IPR043519">
    <property type="entry name" value="NT_sf"/>
</dbReference>
<dbReference type="PANTHER" id="PTHR33571">
    <property type="entry name" value="SSL8005 PROTEIN"/>
    <property type="match status" value="1"/>
</dbReference>
<name>A0A2W4VY77_9CYAN</name>
<evidence type="ECO:0000256" key="6">
    <source>
        <dbReference type="ARBA" id="ARBA00022741"/>
    </source>
</evidence>
<comment type="caution">
    <text evidence="11">The sequence shown here is derived from an EMBL/GenBank/DDBJ whole genome shotgun (WGS) entry which is preliminary data.</text>
</comment>
<gene>
    <name evidence="11" type="ORF">DCF19_19200</name>
</gene>
<keyword evidence="2" id="KW-1277">Toxin-antitoxin system</keyword>
<dbReference type="GO" id="GO:0046872">
    <property type="term" value="F:metal ion binding"/>
    <property type="evidence" value="ECO:0007669"/>
    <property type="project" value="UniProtKB-KW"/>
</dbReference>
<dbReference type="Gene3D" id="3.30.460.10">
    <property type="entry name" value="Beta Polymerase, domain 2"/>
    <property type="match status" value="1"/>
</dbReference>
<feature type="domain" description="Polymerase nucleotidyl transferase" evidence="10">
    <location>
        <begin position="11"/>
        <end position="92"/>
    </location>
</feature>
<proteinExistence type="inferred from homology"/>
<evidence type="ECO:0000313" key="12">
    <source>
        <dbReference type="Proteomes" id="UP000249467"/>
    </source>
</evidence>
<dbReference type="CDD" id="cd05403">
    <property type="entry name" value="NT_KNTase_like"/>
    <property type="match status" value="1"/>
</dbReference>
<evidence type="ECO:0000256" key="7">
    <source>
        <dbReference type="ARBA" id="ARBA00022840"/>
    </source>
</evidence>
<evidence type="ECO:0000256" key="2">
    <source>
        <dbReference type="ARBA" id="ARBA00022649"/>
    </source>
</evidence>
<dbReference type="SUPFAM" id="SSF81301">
    <property type="entry name" value="Nucleotidyltransferase"/>
    <property type="match status" value="1"/>
</dbReference>
<evidence type="ECO:0000256" key="9">
    <source>
        <dbReference type="ARBA" id="ARBA00038276"/>
    </source>
</evidence>
<dbReference type="Pfam" id="PF01909">
    <property type="entry name" value="NTP_transf_2"/>
    <property type="match status" value="1"/>
</dbReference>
<comment type="similarity">
    <text evidence="9">Belongs to the MntA antitoxin family.</text>
</comment>
<reference evidence="11 12" key="2">
    <citation type="submission" date="2018-06" db="EMBL/GenBank/DDBJ databases">
        <title>Metagenomic assembly of (sub)arctic Cyanobacteria and their associated microbiome from non-axenic cultures.</title>
        <authorList>
            <person name="Baurain D."/>
        </authorList>
    </citation>
    <scope>NUCLEOTIDE SEQUENCE [LARGE SCALE GENOMIC DNA]</scope>
    <source>
        <strain evidence="11">ULC066bin1</strain>
    </source>
</reference>
<dbReference type="PANTHER" id="PTHR33571:SF14">
    <property type="entry name" value="PROTEIN ADENYLYLTRANSFERASE MJ0435-RELATED"/>
    <property type="match status" value="1"/>
</dbReference>
<comment type="cofactor">
    <cofactor evidence="1">
        <name>Mg(2+)</name>
        <dbReference type="ChEBI" id="CHEBI:18420"/>
    </cofactor>
</comment>
<evidence type="ECO:0000256" key="4">
    <source>
        <dbReference type="ARBA" id="ARBA00022695"/>
    </source>
</evidence>
<dbReference type="InterPro" id="IPR002934">
    <property type="entry name" value="Polymerase_NTP_transf_dom"/>
</dbReference>
<evidence type="ECO:0000256" key="8">
    <source>
        <dbReference type="ARBA" id="ARBA00022842"/>
    </source>
</evidence>
<organism evidence="11 12">
    <name type="scientific">Pseudanabaena frigida</name>
    <dbReference type="NCBI Taxonomy" id="945775"/>
    <lineage>
        <taxon>Bacteria</taxon>
        <taxon>Bacillati</taxon>
        <taxon>Cyanobacteriota</taxon>
        <taxon>Cyanophyceae</taxon>
        <taxon>Pseudanabaenales</taxon>
        <taxon>Pseudanabaenaceae</taxon>
        <taxon>Pseudanabaena</taxon>
    </lineage>
</organism>
<dbReference type="EMBL" id="QBML01000032">
    <property type="protein sequence ID" value="PZO37332.1"/>
    <property type="molecule type" value="Genomic_DNA"/>
</dbReference>
<sequence length="96" mass="10846">MSCEEAIALLQEHREAIAQFHVSALFLFGSVSRNEANVKSDVDLLVEFEKPVGLFTFARLQRYLERVLGCAIDLGTPDSLQPYLRDIVMGESKRVF</sequence>
<accession>A0A2W4VY77</accession>
<dbReference type="AlphaFoldDB" id="A0A2W4VY77"/>
<evidence type="ECO:0000256" key="3">
    <source>
        <dbReference type="ARBA" id="ARBA00022679"/>
    </source>
</evidence>
<keyword evidence="6" id="KW-0547">Nucleotide-binding</keyword>
<dbReference type="GO" id="GO:0005524">
    <property type="term" value="F:ATP binding"/>
    <property type="evidence" value="ECO:0007669"/>
    <property type="project" value="UniProtKB-KW"/>
</dbReference>
<keyword evidence="3 11" id="KW-0808">Transferase</keyword>
<evidence type="ECO:0000256" key="5">
    <source>
        <dbReference type="ARBA" id="ARBA00022723"/>
    </source>
</evidence>
<evidence type="ECO:0000313" key="11">
    <source>
        <dbReference type="EMBL" id="PZO37332.1"/>
    </source>
</evidence>